<proteinExistence type="predicted"/>
<dbReference type="AlphaFoldDB" id="A0AAJ0H2W3"/>
<gene>
    <name evidence="1" type="ORF">B0T15DRAFT_519567</name>
</gene>
<accession>A0AAJ0H2W3</accession>
<sequence>MRPGGFVRRKGKRPYNLAVLATHSILLVVLAYHIFRCPVVCLVQGERHGREGRPHHVFYGFLFSLITGSHSWDLSKARAPASYGGAEDIGADCDGC</sequence>
<dbReference type="RefSeq" id="XP_062726606.1">
    <property type="nucleotide sequence ID" value="XM_062868440.1"/>
</dbReference>
<evidence type="ECO:0000313" key="1">
    <source>
        <dbReference type="EMBL" id="KAK3310826.1"/>
    </source>
</evidence>
<dbReference type="Proteomes" id="UP001273166">
    <property type="component" value="Unassembled WGS sequence"/>
</dbReference>
<comment type="caution">
    <text evidence="1">The sequence shown here is derived from an EMBL/GenBank/DDBJ whole genome shotgun (WGS) entry which is preliminary data.</text>
</comment>
<reference evidence="1" key="2">
    <citation type="submission" date="2023-06" db="EMBL/GenBank/DDBJ databases">
        <authorList>
            <consortium name="Lawrence Berkeley National Laboratory"/>
            <person name="Mondo S.J."/>
            <person name="Hensen N."/>
            <person name="Bonometti L."/>
            <person name="Westerberg I."/>
            <person name="Brannstrom I.O."/>
            <person name="Guillou S."/>
            <person name="Cros-Aarteil S."/>
            <person name="Calhoun S."/>
            <person name="Haridas S."/>
            <person name="Kuo A."/>
            <person name="Pangilinan J."/>
            <person name="Riley R."/>
            <person name="Labutti K."/>
            <person name="Andreopoulos B."/>
            <person name="Lipzen A."/>
            <person name="Chen C."/>
            <person name="Yanf M."/>
            <person name="Daum C."/>
            <person name="Ng V."/>
            <person name="Clum A."/>
            <person name="Steindorff A."/>
            <person name="Ohm R."/>
            <person name="Martin F."/>
            <person name="Silar P."/>
            <person name="Natvig D."/>
            <person name="Lalanne C."/>
            <person name="Gautier V."/>
            <person name="Ament-Velasquez S.L."/>
            <person name="Kruys A."/>
            <person name="Hutchinson M.I."/>
            <person name="Powell A.J."/>
            <person name="Barry K."/>
            <person name="Miller A.N."/>
            <person name="Grigoriev I.V."/>
            <person name="Debuchy R."/>
            <person name="Gladieux P."/>
            <person name="Thoren M.H."/>
            <person name="Johannesson H."/>
        </authorList>
    </citation>
    <scope>NUCLEOTIDE SEQUENCE</scope>
    <source>
        <strain evidence="1">CBS 333.67</strain>
    </source>
</reference>
<reference evidence="1" key="1">
    <citation type="journal article" date="2023" name="Mol. Phylogenet. Evol.">
        <title>Genome-scale phylogeny and comparative genomics of the fungal order Sordariales.</title>
        <authorList>
            <person name="Hensen N."/>
            <person name="Bonometti L."/>
            <person name="Westerberg I."/>
            <person name="Brannstrom I.O."/>
            <person name="Guillou S."/>
            <person name="Cros-Aarteil S."/>
            <person name="Calhoun S."/>
            <person name="Haridas S."/>
            <person name="Kuo A."/>
            <person name="Mondo S."/>
            <person name="Pangilinan J."/>
            <person name="Riley R."/>
            <person name="LaButti K."/>
            <person name="Andreopoulos B."/>
            <person name="Lipzen A."/>
            <person name="Chen C."/>
            <person name="Yan M."/>
            <person name="Daum C."/>
            <person name="Ng V."/>
            <person name="Clum A."/>
            <person name="Steindorff A."/>
            <person name="Ohm R.A."/>
            <person name="Martin F."/>
            <person name="Silar P."/>
            <person name="Natvig D.O."/>
            <person name="Lalanne C."/>
            <person name="Gautier V."/>
            <person name="Ament-Velasquez S.L."/>
            <person name="Kruys A."/>
            <person name="Hutchinson M.I."/>
            <person name="Powell A.J."/>
            <person name="Barry K."/>
            <person name="Miller A.N."/>
            <person name="Grigoriev I.V."/>
            <person name="Debuchy R."/>
            <person name="Gladieux P."/>
            <person name="Hiltunen Thoren M."/>
            <person name="Johannesson H."/>
        </authorList>
    </citation>
    <scope>NUCLEOTIDE SEQUENCE</scope>
    <source>
        <strain evidence="1">CBS 333.67</strain>
    </source>
</reference>
<keyword evidence="2" id="KW-1185">Reference proteome</keyword>
<evidence type="ECO:0000313" key="2">
    <source>
        <dbReference type="Proteomes" id="UP001273166"/>
    </source>
</evidence>
<name>A0AAJ0H2W3_9PEZI</name>
<organism evidence="1 2">
    <name type="scientific">Chaetomium strumarium</name>
    <dbReference type="NCBI Taxonomy" id="1170767"/>
    <lineage>
        <taxon>Eukaryota</taxon>
        <taxon>Fungi</taxon>
        <taxon>Dikarya</taxon>
        <taxon>Ascomycota</taxon>
        <taxon>Pezizomycotina</taxon>
        <taxon>Sordariomycetes</taxon>
        <taxon>Sordariomycetidae</taxon>
        <taxon>Sordariales</taxon>
        <taxon>Chaetomiaceae</taxon>
        <taxon>Chaetomium</taxon>
    </lineage>
</organism>
<dbReference type="EMBL" id="JAUDZG010000001">
    <property type="protein sequence ID" value="KAK3310826.1"/>
    <property type="molecule type" value="Genomic_DNA"/>
</dbReference>
<dbReference type="GeneID" id="87887269"/>
<protein>
    <submittedName>
        <fullName evidence="1">Uncharacterized protein</fullName>
    </submittedName>
</protein>